<comment type="caution">
    <text evidence="1">The sequence shown here is derived from an EMBL/GenBank/DDBJ whole genome shotgun (WGS) entry which is preliminary data.</text>
</comment>
<proteinExistence type="predicted"/>
<dbReference type="Proteomes" id="UP001152795">
    <property type="component" value="Unassembled WGS sequence"/>
</dbReference>
<gene>
    <name evidence="1" type="ORF">PACLA_8A076796</name>
</gene>
<keyword evidence="2" id="KW-1185">Reference proteome</keyword>
<evidence type="ECO:0000313" key="2">
    <source>
        <dbReference type="Proteomes" id="UP001152795"/>
    </source>
</evidence>
<accession>A0A6S7GVT8</accession>
<protein>
    <submittedName>
        <fullName evidence="1">Uncharacterized protein</fullName>
    </submittedName>
</protein>
<reference evidence="1" key="1">
    <citation type="submission" date="2020-04" db="EMBL/GenBank/DDBJ databases">
        <authorList>
            <person name="Alioto T."/>
            <person name="Alioto T."/>
            <person name="Gomez Garrido J."/>
        </authorList>
    </citation>
    <scope>NUCLEOTIDE SEQUENCE</scope>
    <source>
        <strain evidence="1">A484AB</strain>
    </source>
</reference>
<evidence type="ECO:0000313" key="1">
    <source>
        <dbReference type="EMBL" id="CAB3988640.1"/>
    </source>
</evidence>
<sequence length="52" mass="5710">MQSFIAAKNRSFHAIQLSSISSLFSGQCQGTTSIDNIILRNVCDNHCHSNLT</sequence>
<name>A0A6S7GVT8_PARCT</name>
<dbReference type="AlphaFoldDB" id="A0A6S7GVT8"/>
<organism evidence="1 2">
    <name type="scientific">Paramuricea clavata</name>
    <name type="common">Red gorgonian</name>
    <name type="synonym">Violescent sea-whip</name>
    <dbReference type="NCBI Taxonomy" id="317549"/>
    <lineage>
        <taxon>Eukaryota</taxon>
        <taxon>Metazoa</taxon>
        <taxon>Cnidaria</taxon>
        <taxon>Anthozoa</taxon>
        <taxon>Octocorallia</taxon>
        <taxon>Malacalcyonacea</taxon>
        <taxon>Plexauridae</taxon>
        <taxon>Paramuricea</taxon>
    </lineage>
</organism>
<dbReference type="EMBL" id="CACRXK020001356">
    <property type="protein sequence ID" value="CAB3988640.1"/>
    <property type="molecule type" value="Genomic_DNA"/>
</dbReference>